<reference evidence="1 2" key="1">
    <citation type="submission" date="2023-08" db="EMBL/GenBank/DDBJ databases">
        <title>Genome sequencing of plant associated microbes to promote plant fitness in Sorghum bicolor and Oryza sativa.</title>
        <authorList>
            <person name="Coleman-Derr D."/>
        </authorList>
    </citation>
    <scope>NUCLEOTIDE SEQUENCE [LARGE SCALE GENOMIC DNA]</scope>
    <source>
        <strain evidence="1 2">SLBN-33</strain>
    </source>
</reference>
<evidence type="ECO:0000313" key="2">
    <source>
        <dbReference type="Proteomes" id="UP001245184"/>
    </source>
</evidence>
<gene>
    <name evidence="1" type="ORF">QF025_005557</name>
</gene>
<evidence type="ECO:0008006" key="3">
    <source>
        <dbReference type="Google" id="ProtNLM"/>
    </source>
</evidence>
<protein>
    <recommendedName>
        <fullName evidence="3">DUF3022 domain-containing protein</fullName>
    </recommendedName>
</protein>
<dbReference type="Proteomes" id="UP001245184">
    <property type="component" value="Unassembled WGS sequence"/>
</dbReference>
<accession>A0ABD5CNP1</accession>
<sequence>MPMTFGTSMEAYQYDCANPEFEELARVISDLFPEQTQFIQRAAEDGTPTLAIHWVAMRFGATARRIVMTVQIAPAALARYRALPARLRGRSFAVLRAYVEASIGSLEEQYANGEAVPREVTVDLGDEFA</sequence>
<name>A0ABD5CNP1_9BURK</name>
<dbReference type="EMBL" id="JAVIZN010000002">
    <property type="protein sequence ID" value="MDR6206837.1"/>
    <property type="molecule type" value="Genomic_DNA"/>
</dbReference>
<organism evidence="1 2">
    <name type="scientific">Paraburkholderia graminis</name>
    <dbReference type="NCBI Taxonomy" id="60548"/>
    <lineage>
        <taxon>Bacteria</taxon>
        <taxon>Pseudomonadati</taxon>
        <taxon>Pseudomonadota</taxon>
        <taxon>Betaproteobacteria</taxon>
        <taxon>Burkholderiales</taxon>
        <taxon>Burkholderiaceae</taxon>
        <taxon>Paraburkholderia</taxon>
    </lineage>
</organism>
<evidence type="ECO:0000313" key="1">
    <source>
        <dbReference type="EMBL" id="MDR6206837.1"/>
    </source>
</evidence>
<dbReference type="AlphaFoldDB" id="A0ABD5CNP1"/>
<comment type="caution">
    <text evidence="1">The sequence shown here is derived from an EMBL/GenBank/DDBJ whole genome shotgun (WGS) entry which is preliminary data.</text>
</comment>
<dbReference type="Pfam" id="PF11226">
    <property type="entry name" value="DUF3022"/>
    <property type="match status" value="1"/>
</dbReference>
<dbReference type="InterPro" id="IPR021389">
    <property type="entry name" value="DUF3022"/>
</dbReference>
<proteinExistence type="predicted"/>